<accession>A0A7R9HVD1</accession>
<evidence type="ECO:0000313" key="1">
    <source>
        <dbReference type="EMBL" id="CAD7437659.1"/>
    </source>
</evidence>
<sequence length="138" mass="15492">MIASDPDEVWKSSDVPTSSIEFLIYEFKRHPMCVFQPCRKSEEEMEPKVAAKLLEIIASASGDNHLLKFFHELSESGNNSFSRIDKLSELSAAQKSGIVQAHPSFGFKVSLVRLIGNLCWKHRANQQVVSRSINVNSL</sequence>
<name>A0A7R9HVD1_9NEOP</name>
<gene>
    <name evidence="1" type="ORF">TBIB3V08_LOCUS266</name>
</gene>
<dbReference type="EMBL" id="OD564298">
    <property type="protein sequence ID" value="CAD7437659.1"/>
    <property type="molecule type" value="Genomic_DNA"/>
</dbReference>
<proteinExistence type="predicted"/>
<organism evidence="1">
    <name type="scientific">Timema bartmani</name>
    <dbReference type="NCBI Taxonomy" id="61472"/>
    <lineage>
        <taxon>Eukaryota</taxon>
        <taxon>Metazoa</taxon>
        <taxon>Ecdysozoa</taxon>
        <taxon>Arthropoda</taxon>
        <taxon>Hexapoda</taxon>
        <taxon>Insecta</taxon>
        <taxon>Pterygota</taxon>
        <taxon>Neoptera</taxon>
        <taxon>Polyneoptera</taxon>
        <taxon>Phasmatodea</taxon>
        <taxon>Timematodea</taxon>
        <taxon>Timematoidea</taxon>
        <taxon>Timematidae</taxon>
        <taxon>Timema</taxon>
    </lineage>
</organism>
<protein>
    <submittedName>
        <fullName evidence="1">Uncharacterized protein</fullName>
    </submittedName>
</protein>
<reference evidence="1" key="1">
    <citation type="submission" date="2020-11" db="EMBL/GenBank/DDBJ databases">
        <authorList>
            <person name="Tran Van P."/>
        </authorList>
    </citation>
    <scope>NUCLEOTIDE SEQUENCE</scope>
</reference>
<dbReference type="AlphaFoldDB" id="A0A7R9HVD1"/>